<evidence type="ECO:0000313" key="1">
    <source>
        <dbReference type="EMBL" id="MBW0544094.1"/>
    </source>
</evidence>
<protein>
    <submittedName>
        <fullName evidence="1">Uncharacterized protein</fullName>
    </submittedName>
</protein>
<dbReference type="EMBL" id="AVOT02048900">
    <property type="protein sequence ID" value="MBW0544094.1"/>
    <property type="molecule type" value="Genomic_DNA"/>
</dbReference>
<gene>
    <name evidence="1" type="ORF">O181_083809</name>
</gene>
<sequence length="87" mass="10243">MGMLNIPHRLTPQDRAPFKFKKFGSESHMTNTLLKKTRINEMKIRKTQYSKENNEVTVKESDYKPSEEKELPDELIIESINVSFEVK</sequence>
<dbReference type="Proteomes" id="UP000765509">
    <property type="component" value="Unassembled WGS sequence"/>
</dbReference>
<comment type="caution">
    <text evidence="1">The sequence shown here is derived from an EMBL/GenBank/DDBJ whole genome shotgun (WGS) entry which is preliminary data.</text>
</comment>
<accession>A0A9Q3FRX4</accession>
<name>A0A9Q3FRX4_9BASI</name>
<evidence type="ECO:0000313" key="2">
    <source>
        <dbReference type="Proteomes" id="UP000765509"/>
    </source>
</evidence>
<dbReference type="AlphaFoldDB" id="A0A9Q3FRX4"/>
<reference evidence="1" key="1">
    <citation type="submission" date="2021-03" db="EMBL/GenBank/DDBJ databases">
        <title>Draft genome sequence of rust myrtle Austropuccinia psidii MF-1, a brazilian biotype.</title>
        <authorList>
            <person name="Quecine M.C."/>
            <person name="Pachon D.M.R."/>
            <person name="Bonatelli M.L."/>
            <person name="Correr F.H."/>
            <person name="Franceschini L.M."/>
            <person name="Leite T.F."/>
            <person name="Margarido G.R.A."/>
            <person name="Almeida C.A."/>
            <person name="Ferrarezi J.A."/>
            <person name="Labate C.A."/>
        </authorList>
    </citation>
    <scope>NUCLEOTIDE SEQUENCE</scope>
    <source>
        <strain evidence="1">MF-1</strain>
    </source>
</reference>
<keyword evidence="2" id="KW-1185">Reference proteome</keyword>
<organism evidence="1 2">
    <name type="scientific">Austropuccinia psidii MF-1</name>
    <dbReference type="NCBI Taxonomy" id="1389203"/>
    <lineage>
        <taxon>Eukaryota</taxon>
        <taxon>Fungi</taxon>
        <taxon>Dikarya</taxon>
        <taxon>Basidiomycota</taxon>
        <taxon>Pucciniomycotina</taxon>
        <taxon>Pucciniomycetes</taxon>
        <taxon>Pucciniales</taxon>
        <taxon>Sphaerophragmiaceae</taxon>
        <taxon>Austropuccinia</taxon>
    </lineage>
</organism>
<proteinExistence type="predicted"/>